<organism evidence="1 2">
    <name type="scientific">Scytonema millei VB511283</name>
    <dbReference type="NCBI Taxonomy" id="1245923"/>
    <lineage>
        <taxon>Bacteria</taxon>
        <taxon>Bacillati</taxon>
        <taxon>Cyanobacteriota</taxon>
        <taxon>Cyanophyceae</taxon>
        <taxon>Nostocales</taxon>
        <taxon>Scytonemataceae</taxon>
        <taxon>Scytonema</taxon>
    </lineage>
</organism>
<reference evidence="1 2" key="1">
    <citation type="journal article" date="2015" name="Genome Announc.">
        <title>Draft Genome Sequence of the Terrestrial Cyanobacterium Scytonema millei VB511283, Isolated from Eastern India.</title>
        <authorList>
            <person name="Sen D."/>
            <person name="Chandrababunaidu M.M."/>
            <person name="Singh D."/>
            <person name="Sanghi N."/>
            <person name="Ghorai A."/>
            <person name="Mishra G.P."/>
            <person name="Madduluri M."/>
            <person name="Adhikary S.P."/>
            <person name="Tripathy S."/>
        </authorList>
    </citation>
    <scope>NUCLEOTIDE SEQUENCE [LARGE SCALE GENOMIC DNA]</scope>
    <source>
        <strain evidence="1 2">VB511283</strain>
    </source>
</reference>
<protein>
    <submittedName>
        <fullName evidence="1">Uncharacterized protein</fullName>
    </submittedName>
</protein>
<comment type="caution">
    <text evidence="1">The sequence shown here is derived from an EMBL/GenBank/DDBJ whole genome shotgun (WGS) entry which is preliminary data.</text>
</comment>
<name>A0A9X5I6S5_9CYAN</name>
<keyword evidence="2" id="KW-1185">Reference proteome</keyword>
<dbReference type="OrthoDB" id="9778153at2"/>
<gene>
    <name evidence="1" type="ORF">QH73_0022705</name>
</gene>
<evidence type="ECO:0000313" key="2">
    <source>
        <dbReference type="Proteomes" id="UP000031532"/>
    </source>
</evidence>
<dbReference type="RefSeq" id="WP_039714343.1">
    <property type="nucleotide sequence ID" value="NZ_JTJC03000008.1"/>
</dbReference>
<dbReference type="Proteomes" id="UP000031532">
    <property type="component" value="Unassembled WGS sequence"/>
</dbReference>
<proteinExistence type="predicted"/>
<dbReference type="AlphaFoldDB" id="A0A9X5I6S5"/>
<dbReference type="EMBL" id="JTJC03000008">
    <property type="protein sequence ID" value="NHC37411.1"/>
    <property type="molecule type" value="Genomic_DNA"/>
</dbReference>
<accession>A0A9X5I6S5</accession>
<sequence>MLASLKALLTSVVDYAGLFPPAKLDLRQAMENYVQDSASPYAWMLNRFVIPISRLSEFAELLSAFSLKHWSLSVILSGLQSEIDQVRSLNIGNKVAIAALEFSPLSPSAIERVLPDLPVGVEAFFEIPFNSDLKPYLKVLRHTSAAAKIRTGGATIDAFPSVTQLSQCIFSFAEAQVPFKATAGLHHPLPAQYPLTSEPDSPATLMHGFLNVATLAALVYWQKVTPTEALELLQASSNTFQFKQNSICWRDRYIDILEIEAARQHFFRSFGSCSFQEPVNDLKHIFNW</sequence>
<evidence type="ECO:0000313" key="1">
    <source>
        <dbReference type="EMBL" id="NHC37411.1"/>
    </source>
</evidence>